<dbReference type="Pfam" id="PF03992">
    <property type="entry name" value="ABM"/>
    <property type="match status" value="1"/>
</dbReference>
<reference evidence="2 3" key="1">
    <citation type="submission" date="2019-06" db="EMBL/GenBank/DDBJ databases">
        <title>Whole genome sequence for Rhodospirillaceae sp. R148.</title>
        <authorList>
            <person name="Wang G."/>
        </authorList>
    </citation>
    <scope>NUCLEOTIDE SEQUENCE [LARGE SCALE GENOMIC DNA]</scope>
    <source>
        <strain evidence="2 3">R148</strain>
    </source>
</reference>
<dbReference type="SUPFAM" id="SSF54909">
    <property type="entry name" value="Dimeric alpha+beta barrel"/>
    <property type="match status" value="1"/>
</dbReference>
<dbReference type="InterPro" id="IPR050744">
    <property type="entry name" value="AI-2_Isomerase_LsrG"/>
</dbReference>
<dbReference type="PANTHER" id="PTHR33336">
    <property type="entry name" value="QUINOL MONOOXYGENASE YGIN-RELATED"/>
    <property type="match status" value="1"/>
</dbReference>
<sequence>MPLIILAQITAAPGKEEFLQGELEKLVAPTRAEEGCVQYDLHRDNGNPGFFVFYEIWENRELWQAHMNQPHLEAFRAVTEGAVAEFQLNEMSKIA</sequence>
<keyword evidence="2" id="KW-0503">Monooxygenase</keyword>
<dbReference type="RefSeq" id="WP_142898272.1">
    <property type="nucleotide sequence ID" value="NZ_ML660058.1"/>
</dbReference>
<dbReference type="GO" id="GO:0004497">
    <property type="term" value="F:monooxygenase activity"/>
    <property type="evidence" value="ECO:0007669"/>
    <property type="project" value="UniProtKB-KW"/>
</dbReference>
<dbReference type="PROSITE" id="PS51725">
    <property type="entry name" value="ABM"/>
    <property type="match status" value="1"/>
</dbReference>
<proteinExistence type="predicted"/>
<protein>
    <submittedName>
        <fullName evidence="2">Antibiotic biosynthesis monooxygenase</fullName>
    </submittedName>
</protein>
<keyword evidence="3" id="KW-1185">Reference proteome</keyword>
<name>A0A545TL32_9PROT</name>
<dbReference type="InterPro" id="IPR011008">
    <property type="entry name" value="Dimeric_a/b-barrel"/>
</dbReference>
<feature type="domain" description="ABM" evidence="1">
    <location>
        <begin position="3"/>
        <end position="91"/>
    </location>
</feature>
<dbReference type="AlphaFoldDB" id="A0A545TL32"/>
<dbReference type="OrthoDB" id="287932at2"/>
<keyword evidence="2" id="KW-0560">Oxidoreductase</keyword>
<evidence type="ECO:0000259" key="1">
    <source>
        <dbReference type="PROSITE" id="PS51725"/>
    </source>
</evidence>
<evidence type="ECO:0000313" key="3">
    <source>
        <dbReference type="Proteomes" id="UP000315252"/>
    </source>
</evidence>
<dbReference type="InterPro" id="IPR007138">
    <property type="entry name" value="ABM_dom"/>
</dbReference>
<dbReference type="EMBL" id="VHSH01000007">
    <property type="protein sequence ID" value="TQV77929.1"/>
    <property type="molecule type" value="Genomic_DNA"/>
</dbReference>
<dbReference type="Gene3D" id="3.30.70.100">
    <property type="match status" value="1"/>
</dbReference>
<organism evidence="2 3">
    <name type="scientific">Denitrobaculum tricleocarpae</name>
    <dbReference type="NCBI Taxonomy" id="2591009"/>
    <lineage>
        <taxon>Bacteria</taxon>
        <taxon>Pseudomonadati</taxon>
        <taxon>Pseudomonadota</taxon>
        <taxon>Alphaproteobacteria</taxon>
        <taxon>Rhodospirillales</taxon>
        <taxon>Rhodospirillaceae</taxon>
        <taxon>Denitrobaculum</taxon>
    </lineage>
</organism>
<accession>A0A545TL32</accession>
<dbReference type="Proteomes" id="UP000315252">
    <property type="component" value="Unassembled WGS sequence"/>
</dbReference>
<gene>
    <name evidence="2" type="ORF">FKG95_20550</name>
</gene>
<dbReference type="PANTHER" id="PTHR33336:SF3">
    <property type="entry name" value="ABM DOMAIN-CONTAINING PROTEIN"/>
    <property type="match status" value="1"/>
</dbReference>
<evidence type="ECO:0000313" key="2">
    <source>
        <dbReference type="EMBL" id="TQV77929.1"/>
    </source>
</evidence>
<comment type="caution">
    <text evidence="2">The sequence shown here is derived from an EMBL/GenBank/DDBJ whole genome shotgun (WGS) entry which is preliminary data.</text>
</comment>